<dbReference type="Pfam" id="PF13304">
    <property type="entry name" value="AAA_21"/>
    <property type="match status" value="1"/>
</dbReference>
<dbReference type="GO" id="GO:0016887">
    <property type="term" value="F:ATP hydrolysis activity"/>
    <property type="evidence" value="ECO:0007669"/>
    <property type="project" value="InterPro"/>
</dbReference>
<dbReference type="PANTHER" id="PTHR43581">
    <property type="entry name" value="ATP/GTP PHOSPHATASE"/>
    <property type="match status" value="1"/>
</dbReference>
<dbReference type="AlphaFoldDB" id="A0A2W2EHL8"/>
<evidence type="ECO:0000313" key="3">
    <source>
        <dbReference type="EMBL" id="PZG13130.1"/>
    </source>
</evidence>
<dbReference type="Gene3D" id="3.40.50.300">
    <property type="entry name" value="P-loop containing nucleotide triphosphate hydrolases"/>
    <property type="match status" value="2"/>
</dbReference>
<evidence type="ECO:0000313" key="4">
    <source>
        <dbReference type="Proteomes" id="UP000248924"/>
    </source>
</evidence>
<dbReference type="InterPro" id="IPR051396">
    <property type="entry name" value="Bact_Antivir_Def_Nuclease"/>
</dbReference>
<sequence length="849" mass="93232">MTVTRATPTRRRSRHPPPHRAWSRHSARRQVERQAAADAYPRYPECAPASGLAARDGCVPPAEGAAAPYPMPAAPSCPLGLLRGHCGLGQAHAAAGDGAVGRRRVDGLARFEVAPKLLGAHVYDYKNLRDQWLDWADGLALFGPNGAGKTNLLEALAILLGTEQTLLLAHPRLAPVNANALAVVAEMSTDELPWAPSALPPAVFAFPSDLVRELPALSRARQDAAWWQAIGVSGGDSFLAGLGELALPADVREYLKSQSDRPVIRYRLVSFALEVTDRLDDGDPIAVRVERQFSRTLMGVAPPEAVTRFADELPDVFAPLRTALAALPAGPDGYVDLLALPGVAEPPARLEWLPRSRRSAEVYEHLQARMRAAEEPAEELAACLADLPAVVGDFAPDGGWWVHEVAAEAVSAELAVTLDHVQVRLTGEDADLEFLDIRGEKPNFIGNTRAADALEKFSAGERRWVDEALATAAQAVDRFAAGATWQAYLLNELDEAAVIESLVGVSEPVQALVEREGFWTAEARDRLLSVLENQLLAAAHDKLAKDDSSFGRALTEHSAGLSSLRPQTMVRVFDEPESHLHPQAQRRIAVALDRLRLRGDNVVLASHSPHFLDLPDWRLVHVQRTPEGTTLSRLAASDLDARKALAGQMGLTRGELLTRVSFLLIVEGEHDRLLLEELYGSRLNDAGVRIVRMHGTDNLLATAQMDFIERHLDVPIGVLLDFTRLEKVNDNRIPTRQLRDEEQTLRHLLRACRKNGRSVTPFGLSRPDIVAYLNEDAIRVEKAGFPGWTAVMREFHAMSGRRSFKPWLDERFGVDLTRTDQVRQVVKWMVQKDLPPGTELSKVISTTLR</sequence>
<gene>
    <name evidence="3" type="ORF">C1I95_24355</name>
</gene>
<feature type="domain" description="ATPase AAA-type core" evidence="2">
    <location>
        <begin position="570"/>
        <end position="613"/>
    </location>
</feature>
<dbReference type="SUPFAM" id="SSF52540">
    <property type="entry name" value="P-loop containing nucleoside triphosphate hydrolases"/>
    <property type="match status" value="1"/>
</dbReference>
<dbReference type="InterPro" id="IPR027417">
    <property type="entry name" value="P-loop_NTPase"/>
</dbReference>
<dbReference type="InterPro" id="IPR003959">
    <property type="entry name" value="ATPase_AAA_core"/>
</dbReference>
<comment type="caution">
    <text evidence="3">The sequence shown here is derived from an EMBL/GenBank/DDBJ whole genome shotgun (WGS) entry which is preliminary data.</text>
</comment>
<organism evidence="3 4">
    <name type="scientific">Micromonospora craterilacus</name>
    <dbReference type="NCBI Taxonomy" id="1655439"/>
    <lineage>
        <taxon>Bacteria</taxon>
        <taxon>Bacillati</taxon>
        <taxon>Actinomycetota</taxon>
        <taxon>Actinomycetes</taxon>
        <taxon>Micromonosporales</taxon>
        <taxon>Micromonosporaceae</taxon>
        <taxon>Micromonospora</taxon>
    </lineage>
</organism>
<dbReference type="GO" id="GO:0005524">
    <property type="term" value="F:ATP binding"/>
    <property type="evidence" value="ECO:0007669"/>
    <property type="project" value="InterPro"/>
</dbReference>
<dbReference type="PANTHER" id="PTHR43581:SF4">
    <property type="entry name" value="ATP_GTP PHOSPHATASE"/>
    <property type="match status" value="1"/>
</dbReference>
<feature type="compositionally biased region" description="Basic residues" evidence="1">
    <location>
        <begin position="8"/>
        <end position="28"/>
    </location>
</feature>
<evidence type="ECO:0000256" key="1">
    <source>
        <dbReference type="SAM" id="MobiDB-lite"/>
    </source>
</evidence>
<dbReference type="Proteomes" id="UP000248924">
    <property type="component" value="Unassembled WGS sequence"/>
</dbReference>
<evidence type="ECO:0000259" key="2">
    <source>
        <dbReference type="Pfam" id="PF13304"/>
    </source>
</evidence>
<proteinExistence type="predicted"/>
<reference evidence="3 4" key="1">
    <citation type="submission" date="2018-01" db="EMBL/GenBank/DDBJ databases">
        <title>Draft genome sequence of Jishengella sp. NA12.</title>
        <authorList>
            <person name="Sahin N."/>
            <person name="Ay H."/>
            <person name="Saygin H."/>
        </authorList>
    </citation>
    <scope>NUCLEOTIDE SEQUENCE [LARGE SCALE GENOMIC DNA]</scope>
    <source>
        <strain evidence="3 4">NA12</strain>
    </source>
</reference>
<dbReference type="EMBL" id="POTY01000187">
    <property type="protein sequence ID" value="PZG13130.1"/>
    <property type="molecule type" value="Genomic_DNA"/>
</dbReference>
<name>A0A2W2EHL8_9ACTN</name>
<protein>
    <recommendedName>
        <fullName evidence="2">ATPase AAA-type core domain-containing protein</fullName>
    </recommendedName>
</protein>
<accession>A0A2W2EHL8</accession>
<feature type="region of interest" description="Disordered" evidence="1">
    <location>
        <begin position="1"/>
        <end position="37"/>
    </location>
</feature>
<keyword evidence="4" id="KW-1185">Reference proteome</keyword>